<feature type="signal peptide" evidence="1">
    <location>
        <begin position="1"/>
        <end position="19"/>
    </location>
</feature>
<organism evidence="3 4">
    <name type="scientific">Halocaridina rubra</name>
    <name type="common">Hawaiian red shrimp</name>
    <dbReference type="NCBI Taxonomy" id="373956"/>
    <lineage>
        <taxon>Eukaryota</taxon>
        <taxon>Metazoa</taxon>
        <taxon>Ecdysozoa</taxon>
        <taxon>Arthropoda</taxon>
        <taxon>Crustacea</taxon>
        <taxon>Multicrustacea</taxon>
        <taxon>Malacostraca</taxon>
        <taxon>Eumalacostraca</taxon>
        <taxon>Eucarida</taxon>
        <taxon>Decapoda</taxon>
        <taxon>Pleocyemata</taxon>
        <taxon>Caridea</taxon>
        <taxon>Atyoidea</taxon>
        <taxon>Atyidae</taxon>
        <taxon>Halocaridina</taxon>
    </lineage>
</organism>
<evidence type="ECO:0000256" key="1">
    <source>
        <dbReference type="SAM" id="SignalP"/>
    </source>
</evidence>
<name>A0AAN8WX33_HALRR</name>
<proteinExistence type="predicted"/>
<feature type="domain" description="Chitin-binding type-2" evidence="2">
    <location>
        <begin position="83"/>
        <end position="140"/>
    </location>
</feature>
<gene>
    <name evidence="3" type="ORF">SK128_023094</name>
</gene>
<comment type="caution">
    <text evidence="3">The sequence shown here is derived from an EMBL/GenBank/DDBJ whole genome shotgun (WGS) entry which is preliminary data.</text>
</comment>
<dbReference type="EMBL" id="JAXCGZ010017604">
    <property type="protein sequence ID" value="KAK7067895.1"/>
    <property type="molecule type" value="Genomic_DNA"/>
</dbReference>
<feature type="chain" id="PRO_5042861500" description="Chitin-binding type-2 domain-containing protein" evidence="1">
    <location>
        <begin position="20"/>
        <end position="195"/>
    </location>
</feature>
<evidence type="ECO:0000259" key="2">
    <source>
        <dbReference type="PROSITE" id="PS50940"/>
    </source>
</evidence>
<accession>A0AAN8WX33</accession>
<dbReference type="Proteomes" id="UP001381693">
    <property type="component" value="Unassembled WGS sequence"/>
</dbReference>
<keyword evidence="1" id="KW-0732">Signal</keyword>
<evidence type="ECO:0000313" key="3">
    <source>
        <dbReference type="EMBL" id="KAK7067895.1"/>
    </source>
</evidence>
<sequence>MNYRLWILLLSISLTTVIGQEDTCHLSCNGEHDLLTDPFDCSGFYYCTKTGIDGPYLCPEDRPFFNGVHCTTDMTSCCHPKCLPYCPHEGIEVEDPLDCNSYYICVEEGLPGEEVHFQCGLGRVYIATVGRCVKGRTCTNVCNPQDTLDLHKAVDELIELASKNVEEFSDVDNIEIAHLIEDGLFQGRRTHSKRG</sequence>
<keyword evidence="4" id="KW-1185">Reference proteome</keyword>
<dbReference type="AlphaFoldDB" id="A0AAN8WX33"/>
<evidence type="ECO:0000313" key="4">
    <source>
        <dbReference type="Proteomes" id="UP001381693"/>
    </source>
</evidence>
<reference evidence="3 4" key="1">
    <citation type="submission" date="2023-11" db="EMBL/GenBank/DDBJ databases">
        <title>Halocaridina rubra genome assembly.</title>
        <authorList>
            <person name="Smith C."/>
        </authorList>
    </citation>
    <scope>NUCLEOTIDE SEQUENCE [LARGE SCALE GENOMIC DNA]</scope>
    <source>
        <strain evidence="3">EP-1</strain>
        <tissue evidence="3">Whole</tissue>
    </source>
</reference>
<protein>
    <recommendedName>
        <fullName evidence="2">Chitin-binding type-2 domain-containing protein</fullName>
    </recommendedName>
</protein>
<dbReference type="GO" id="GO:0008061">
    <property type="term" value="F:chitin binding"/>
    <property type="evidence" value="ECO:0007669"/>
    <property type="project" value="InterPro"/>
</dbReference>
<dbReference type="InterPro" id="IPR002557">
    <property type="entry name" value="Chitin-bd_dom"/>
</dbReference>
<dbReference type="GO" id="GO:0005576">
    <property type="term" value="C:extracellular region"/>
    <property type="evidence" value="ECO:0007669"/>
    <property type="project" value="InterPro"/>
</dbReference>
<dbReference type="PROSITE" id="PS50940">
    <property type="entry name" value="CHIT_BIND_II"/>
    <property type="match status" value="1"/>
</dbReference>